<feature type="binding site" evidence="11">
    <location>
        <position position="203"/>
    </location>
    <ligand>
        <name>Ca(2+)</name>
        <dbReference type="ChEBI" id="CHEBI:29108"/>
        <label>3</label>
    </ligand>
</feature>
<evidence type="ECO:0000256" key="8">
    <source>
        <dbReference type="ARBA" id="ARBA00023145"/>
    </source>
</evidence>
<evidence type="ECO:0000256" key="5">
    <source>
        <dbReference type="ARBA" id="ARBA00022801"/>
    </source>
</evidence>
<evidence type="ECO:0000313" key="16">
    <source>
        <dbReference type="EMBL" id="OXA50329.1"/>
    </source>
</evidence>
<dbReference type="CDD" id="cd00094">
    <property type="entry name" value="HX"/>
    <property type="match status" value="1"/>
</dbReference>
<feature type="binding site" evidence="11">
    <location>
        <position position="186"/>
    </location>
    <ligand>
        <name>Ca(2+)</name>
        <dbReference type="ChEBI" id="CHEBI:29108"/>
        <label>2</label>
    </ligand>
</feature>
<dbReference type="GO" id="GO:0030198">
    <property type="term" value="P:extracellular matrix organization"/>
    <property type="evidence" value="ECO:0007669"/>
    <property type="project" value="TreeGrafter"/>
</dbReference>
<gene>
    <name evidence="16" type="ORF">Fcan01_15152</name>
</gene>
<dbReference type="InterPro" id="IPR036365">
    <property type="entry name" value="PGBD-like_sf"/>
</dbReference>
<organism evidence="16 17">
    <name type="scientific">Folsomia candida</name>
    <name type="common">Springtail</name>
    <dbReference type="NCBI Taxonomy" id="158441"/>
    <lineage>
        <taxon>Eukaryota</taxon>
        <taxon>Metazoa</taxon>
        <taxon>Ecdysozoa</taxon>
        <taxon>Arthropoda</taxon>
        <taxon>Hexapoda</taxon>
        <taxon>Collembola</taxon>
        <taxon>Entomobryomorpha</taxon>
        <taxon>Isotomoidea</taxon>
        <taxon>Isotomidae</taxon>
        <taxon>Proisotominae</taxon>
        <taxon>Folsomia</taxon>
    </lineage>
</organism>
<dbReference type="GO" id="GO:0031012">
    <property type="term" value="C:extracellular matrix"/>
    <property type="evidence" value="ECO:0007669"/>
    <property type="project" value="InterPro"/>
</dbReference>
<dbReference type="Gene3D" id="3.40.390.10">
    <property type="entry name" value="Collagenase (Catalytic Domain)"/>
    <property type="match status" value="1"/>
</dbReference>
<evidence type="ECO:0000256" key="14">
    <source>
        <dbReference type="SAM" id="SignalP"/>
    </source>
</evidence>
<feature type="binding site" evidence="11">
    <location>
        <position position="370"/>
    </location>
    <ligand>
        <name>Ca(2+)</name>
        <dbReference type="ChEBI" id="CHEBI:29108"/>
        <label>5</label>
    </ligand>
</feature>
<feature type="binding site" evidence="10">
    <location>
        <position position="268"/>
    </location>
    <ligand>
        <name>Zn(2+)</name>
        <dbReference type="ChEBI" id="CHEBI:29105"/>
        <label>2</label>
        <note>catalytic</note>
    </ligand>
</feature>
<protein>
    <submittedName>
        <fullName evidence="16">Matrix metalloproteinase-25</fullName>
    </submittedName>
</protein>
<feature type="repeat" description="Hemopexin" evidence="12">
    <location>
        <begin position="512"/>
        <end position="559"/>
    </location>
</feature>
<dbReference type="PIRSF" id="PIRSF001191">
    <property type="entry name" value="Peptidase_M10A_matrix"/>
    <property type="match status" value="1"/>
</dbReference>
<dbReference type="InterPro" id="IPR021190">
    <property type="entry name" value="Pept_M10A"/>
</dbReference>
<dbReference type="SUPFAM" id="SSF47090">
    <property type="entry name" value="PGBD-like"/>
    <property type="match status" value="1"/>
</dbReference>
<evidence type="ECO:0000256" key="12">
    <source>
        <dbReference type="PROSITE-ProRule" id="PRU01011"/>
    </source>
</evidence>
<dbReference type="Pfam" id="PF00413">
    <property type="entry name" value="Peptidase_M10"/>
    <property type="match status" value="1"/>
</dbReference>
<evidence type="ECO:0000256" key="4">
    <source>
        <dbReference type="ARBA" id="ARBA00022737"/>
    </source>
</evidence>
<name>A0A226DYM8_FOLCA</name>
<feature type="binding site" evidence="10">
    <location>
        <position position="258"/>
    </location>
    <ligand>
        <name>Zn(2+)</name>
        <dbReference type="ChEBI" id="CHEBI:29105"/>
        <label>2</label>
        <note>catalytic</note>
    </ligand>
</feature>
<feature type="binding site" evidence="11">
    <location>
        <position position="211"/>
    </location>
    <ligand>
        <name>Zn(2+)</name>
        <dbReference type="ChEBI" id="CHEBI:29105"/>
        <label>1</label>
    </ligand>
</feature>
<dbReference type="EMBL" id="LNIX01000009">
    <property type="protein sequence ID" value="OXA50329.1"/>
    <property type="molecule type" value="Genomic_DNA"/>
</dbReference>
<evidence type="ECO:0000256" key="7">
    <source>
        <dbReference type="ARBA" id="ARBA00023049"/>
    </source>
</evidence>
<dbReference type="InterPro" id="IPR024079">
    <property type="entry name" value="MetalloPept_cat_dom_sf"/>
</dbReference>
<dbReference type="PRINTS" id="PR00138">
    <property type="entry name" value="MATRIXIN"/>
</dbReference>
<accession>A0A226DYM8</accession>
<feature type="binding site" evidence="11">
    <location>
        <position position="228"/>
    </location>
    <ligand>
        <name>Ca(2+)</name>
        <dbReference type="ChEBI" id="CHEBI:29108"/>
        <label>3</label>
    </ligand>
</feature>
<comment type="cofactor">
    <cofactor evidence="11">
        <name>Zn(2+)</name>
        <dbReference type="ChEBI" id="CHEBI:29105"/>
    </cofactor>
    <text evidence="11">Binds 2 Zn(2+) ions per subunit.</text>
</comment>
<evidence type="ECO:0000256" key="9">
    <source>
        <dbReference type="PIRSR" id="PIRSR001191-1"/>
    </source>
</evidence>
<evidence type="ECO:0000256" key="3">
    <source>
        <dbReference type="ARBA" id="ARBA00022723"/>
    </source>
</evidence>
<keyword evidence="3 10" id="KW-0479">Metal-binding</keyword>
<reference evidence="16 17" key="1">
    <citation type="submission" date="2015-12" db="EMBL/GenBank/DDBJ databases">
        <title>The genome of Folsomia candida.</title>
        <authorList>
            <person name="Faddeeva A."/>
            <person name="Derks M.F."/>
            <person name="Anvar Y."/>
            <person name="Smit S."/>
            <person name="Van Straalen N."/>
            <person name="Roelofs D."/>
        </authorList>
    </citation>
    <scope>NUCLEOTIDE SEQUENCE [LARGE SCALE GENOMIC DNA]</scope>
    <source>
        <strain evidence="16 17">VU population</strain>
        <tissue evidence="16">Whole body</tissue>
    </source>
</reference>
<feature type="binding site" evidence="11">
    <location>
        <position position="417"/>
    </location>
    <ligand>
        <name>Ca(2+)</name>
        <dbReference type="ChEBI" id="CHEBI:29108"/>
        <label>4</label>
    </ligand>
</feature>
<keyword evidence="17" id="KW-1185">Reference proteome</keyword>
<feature type="compositionally biased region" description="Low complexity" evidence="13">
    <location>
        <begin position="323"/>
        <end position="353"/>
    </location>
</feature>
<dbReference type="GO" id="GO:0030574">
    <property type="term" value="P:collagen catabolic process"/>
    <property type="evidence" value="ECO:0007669"/>
    <property type="project" value="TreeGrafter"/>
</dbReference>
<evidence type="ECO:0000256" key="6">
    <source>
        <dbReference type="ARBA" id="ARBA00022833"/>
    </source>
</evidence>
<dbReference type="Gene3D" id="2.110.10.10">
    <property type="entry name" value="Hemopexin-like domain"/>
    <property type="match status" value="1"/>
</dbReference>
<dbReference type="AlphaFoldDB" id="A0A226DYM8"/>
<comment type="similarity">
    <text evidence="1">Belongs to the peptidase M10A family.</text>
</comment>
<feature type="region of interest" description="Disordered" evidence="13">
    <location>
        <begin position="309"/>
        <end position="357"/>
    </location>
</feature>
<evidence type="ECO:0000313" key="17">
    <source>
        <dbReference type="Proteomes" id="UP000198287"/>
    </source>
</evidence>
<keyword evidence="8" id="KW-0865">Zymogen</keyword>
<dbReference type="SMART" id="SM00120">
    <property type="entry name" value="HX"/>
    <property type="match status" value="4"/>
</dbReference>
<feature type="signal peptide" evidence="14">
    <location>
        <begin position="1"/>
        <end position="23"/>
    </location>
</feature>
<dbReference type="GO" id="GO:0005615">
    <property type="term" value="C:extracellular space"/>
    <property type="evidence" value="ECO:0007669"/>
    <property type="project" value="TreeGrafter"/>
</dbReference>
<dbReference type="OrthoDB" id="406838at2759"/>
<keyword evidence="11" id="KW-0106">Calcium</keyword>
<proteinExistence type="inferred from homology"/>
<feature type="binding site" evidence="11">
    <location>
        <position position="231"/>
    </location>
    <ligand>
        <name>Ca(2+)</name>
        <dbReference type="ChEBI" id="CHEBI:29108"/>
        <label>1</label>
    </ligand>
</feature>
<evidence type="ECO:0000256" key="10">
    <source>
        <dbReference type="PIRSR" id="PIRSR001191-2"/>
    </source>
</evidence>
<dbReference type="InterPro" id="IPR002477">
    <property type="entry name" value="Peptidoglycan-bd-like"/>
</dbReference>
<sequence>MHLVVKWCMGWQFLWAVLGVVHGAPVSADSDSEQVDGGNGGVNLGPGAALVFLRKFGYLEPLGTNESETLYSEDRVTDAIRNMQRFGAVPITGKLDPETIKLLTKKRCGVPDIISPESSELRRRKRFVLGSNGWNKRKLSYRLENWAPQLRQEDVYADLEKVMRIWGDYARLTFINKTDPIHDQVDIVISFGSGYHGDRFPFDGEGGTLAHAFFPQNSPGLSGDIHFDLDENWYHHERVGKVPKNKRGVVSFRDVALHELGHSLGLAHSAAQDSVMFPYYQAPSDGDPVLGQDDILALYHLYVTRSIPDGDDEDVSTPRSPITTKRTWTTTTTTNEPSTSTTTSPKPTNTYTTKRGDSNQDLCQGDYDSIAFIRNELFVFRGEYMWRWTDKGQLAGGAYPAHTARLFPSLDGVKKVDAAFERESDGAIIFISGGNYWVFDSSNQRISSDGPRPLSDFGLPHDGVDAAFVWGKNHKTYFFKGDRYWKFNETLGSVKGDSNYPASISDRWRGIPSRITSVITYKDGKTYFFKGQEFWRFSDADVHTEEDIPKNTGRFWFNCS</sequence>
<evidence type="ECO:0000259" key="15">
    <source>
        <dbReference type="SMART" id="SM00235"/>
    </source>
</evidence>
<feature type="binding site" description="in inhibited form" evidence="11">
    <location>
        <position position="108"/>
    </location>
    <ligand>
        <name>Zn(2+)</name>
        <dbReference type="ChEBI" id="CHEBI:29105"/>
        <label>2</label>
        <note>catalytic</note>
    </ligand>
</feature>
<feature type="binding site" evidence="10">
    <location>
        <position position="262"/>
    </location>
    <ligand>
        <name>Zn(2+)</name>
        <dbReference type="ChEBI" id="CHEBI:29105"/>
        <label>2</label>
        <note>catalytic</note>
    </ligand>
</feature>
<comment type="caution">
    <text evidence="16">The sequence shown here is derived from an EMBL/GenBank/DDBJ whole genome shotgun (WGS) entry which is preliminary data.</text>
</comment>
<dbReference type="PROSITE" id="PS51642">
    <property type="entry name" value="HEMOPEXIN_2"/>
    <property type="match status" value="3"/>
</dbReference>
<feature type="binding site" evidence="11">
    <location>
        <position position="198"/>
    </location>
    <ligand>
        <name>Zn(2+)</name>
        <dbReference type="ChEBI" id="CHEBI:29105"/>
        <label>1</label>
    </ligand>
</feature>
<dbReference type="InterPro" id="IPR018487">
    <property type="entry name" value="Hemopexin-like_repeat"/>
</dbReference>
<feature type="binding site" evidence="11">
    <location>
        <position position="368"/>
    </location>
    <ligand>
        <name>Ca(2+)</name>
        <dbReference type="ChEBI" id="CHEBI:29108"/>
        <label>4</label>
    </ligand>
</feature>
<keyword evidence="5" id="KW-0378">Hydrolase</keyword>
<feature type="binding site" evidence="11">
    <location>
        <position position="196"/>
    </location>
    <ligand>
        <name>Zn(2+)</name>
        <dbReference type="ChEBI" id="CHEBI:29105"/>
        <label>1</label>
    </ligand>
</feature>
<evidence type="ECO:0000256" key="1">
    <source>
        <dbReference type="ARBA" id="ARBA00010370"/>
    </source>
</evidence>
<dbReference type="GO" id="GO:0006508">
    <property type="term" value="P:proteolysis"/>
    <property type="evidence" value="ECO:0007669"/>
    <property type="project" value="UniProtKB-KW"/>
</dbReference>
<keyword evidence="2" id="KW-0645">Protease</keyword>
<dbReference type="InterPro" id="IPR000585">
    <property type="entry name" value="Hemopexin-like_dom"/>
</dbReference>
<feature type="binding site" evidence="11">
    <location>
        <position position="231"/>
    </location>
    <ligand>
        <name>Ca(2+)</name>
        <dbReference type="ChEBI" id="CHEBI:29108"/>
        <label>3</label>
    </ligand>
</feature>
<feature type="chain" id="PRO_5012398152" evidence="14">
    <location>
        <begin position="24"/>
        <end position="560"/>
    </location>
</feature>
<feature type="binding site" evidence="11">
    <location>
        <position position="467"/>
    </location>
    <ligand>
        <name>Ca(2+)</name>
        <dbReference type="ChEBI" id="CHEBI:29108"/>
        <label>5</label>
    </ligand>
</feature>
<dbReference type="SUPFAM" id="SSF55486">
    <property type="entry name" value="Metalloproteases ('zincins'), catalytic domain"/>
    <property type="match status" value="1"/>
</dbReference>
<feature type="binding site" evidence="11">
    <location>
        <position position="224"/>
    </location>
    <ligand>
        <name>Ca(2+)</name>
        <dbReference type="ChEBI" id="CHEBI:29108"/>
        <label>2</label>
    </ligand>
</feature>
<evidence type="ECO:0000256" key="2">
    <source>
        <dbReference type="ARBA" id="ARBA00022670"/>
    </source>
</evidence>
<feature type="binding site" evidence="11">
    <location>
        <position position="204"/>
    </location>
    <ligand>
        <name>Ca(2+)</name>
        <dbReference type="ChEBI" id="CHEBI:29108"/>
        <label>3</label>
    </ligand>
</feature>
<keyword evidence="7" id="KW-0482">Metalloprotease</keyword>
<feature type="binding site" evidence="11">
    <location>
        <position position="276"/>
    </location>
    <ligand>
        <name>Zn(2+)</name>
        <dbReference type="ChEBI" id="CHEBI:29105"/>
        <label>2</label>
        <note>catalytic</note>
    </ligand>
</feature>
<dbReference type="Proteomes" id="UP000198287">
    <property type="component" value="Unassembled WGS sequence"/>
</dbReference>
<keyword evidence="14" id="KW-0732">Signal</keyword>
<feature type="domain" description="Peptidase metallopeptidase" evidence="15">
    <location>
        <begin position="130"/>
        <end position="304"/>
    </location>
</feature>
<evidence type="ECO:0000256" key="11">
    <source>
        <dbReference type="PIRSR" id="PIRSR621190-2"/>
    </source>
</evidence>
<dbReference type="GO" id="GO:0004222">
    <property type="term" value="F:metalloendopeptidase activity"/>
    <property type="evidence" value="ECO:0007669"/>
    <property type="project" value="InterPro"/>
</dbReference>
<dbReference type="PANTHER" id="PTHR10201:SF169">
    <property type="entry name" value="MATRIX METALLOPROTEINASE-16-LIKE PROTEIN"/>
    <property type="match status" value="1"/>
</dbReference>
<keyword evidence="6 10" id="KW-0862">Zinc</keyword>
<dbReference type="InterPro" id="IPR033739">
    <property type="entry name" value="M10A_MMP"/>
</dbReference>
<feature type="binding site" evidence="11">
    <location>
        <position position="419"/>
    </location>
    <ligand>
        <name>Ca(2+)</name>
        <dbReference type="ChEBI" id="CHEBI:29108"/>
        <label>5</label>
    </ligand>
</feature>
<dbReference type="PANTHER" id="PTHR10201">
    <property type="entry name" value="MATRIX METALLOPROTEINASE"/>
    <property type="match status" value="1"/>
</dbReference>
<dbReference type="Pfam" id="PF01471">
    <property type="entry name" value="PG_binding_1"/>
    <property type="match status" value="1"/>
</dbReference>
<dbReference type="InterPro" id="IPR036375">
    <property type="entry name" value="Hemopexin-like_dom_sf"/>
</dbReference>
<feature type="repeat" description="Hemopexin" evidence="12">
    <location>
        <begin position="461"/>
        <end position="511"/>
    </location>
</feature>
<comment type="cofactor">
    <cofactor evidence="11">
        <name>Ca(2+)</name>
        <dbReference type="ChEBI" id="CHEBI:29108"/>
    </cofactor>
    <text evidence="11">Can bind about 5 Ca(2+) ions per subunit.</text>
</comment>
<dbReference type="CDD" id="cd04278">
    <property type="entry name" value="ZnMc_MMP"/>
    <property type="match status" value="1"/>
</dbReference>
<feature type="repeat" description="Hemopexin" evidence="12">
    <location>
        <begin position="413"/>
        <end position="453"/>
    </location>
</feature>
<dbReference type="Pfam" id="PF00045">
    <property type="entry name" value="Hemopexin"/>
    <property type="match status" value="3"/>
</dbReference>
<feature type="binding site" evidence="11">
    <location>
        <position position="226"/>
    </location>
    <ligand>
        <name>Zn(2+)</name>
        <dbReference type="ChEBI" id="CHEBI:29105"/>
        <label>1</label>
    </ligand>
</feature>
<dbReference type="FunFam" id="2.110.10.10:FF:000005">
    <property type="entry name" value="Stromelysin-3 preproprotein"/>
    <property type="match status" value="1"/>
</dbReference>
<dbReference type="SUPFAM" id="SSF50923">
    <property type="entry name" value="Hemopexin-like domain"/>
    <property type="match status" value="1"/>
</dbReference>
<dbReference type="InterPro" id="IPR001818">
    <property type="entry name" value="Pept_M10_metallopeptidase"/>
</dbReference>
<feature type="active site" evidence="9">
    <location>
        <position position="259"/>
    </location>
</feature>
<keyword evidence="4" id="KW-0677">Repeat</keyword>
<dbReference type="InterPro" id="IPR006026">
    <property type="entry name" value="Peptidase_Metallo"/>
</dbReference>
<dbReference type="SMART" id="SM00235">
    <property type="entry name" value="ZnMc"/>
    <property type="match status" value="1"/>
</dbReference>
<evidence type="ECO:0000256" key="13">
    <source>
        <dbReference type="SAM" id="MobiDB-lite"/>
    </source>
</evidence>
<dbReference type="OMA" id="WLVCGDP"/>
<dbReference type="GO" id="GO:0008270">
    <property type="term" value="F:zinc ion binding"/>
    <property type="evidence" value="ECO:0007669"/>
    <property type="project" value="InterPro"/>
</dbReference>
<feature type="binding site" evidence="11">
    <location>
        <position position="518"/>
    </location>
    <ligand>
        <name>Ca(2+)</name>
        <dbReference type="ChEBI" id="CHEBI:29108"/>
        <label>5</label>
    </ligand>
</feature>